<organism evidence="2 3">
    <name type="scientific">Dyadobacter beijingensis</name>
    <dbReference type="NCBI Taxonomy" id="365489"/>
    <lineage>
        <taxon>Bacteria</taxon>
        <taxon>Pseudomonadati</taxon>
        <taxon>Bacteroidota</taxon>
        <taxon>Cytophagia</taxon>
        <taxon>Cytophagales</taxon>
        <taxon>Spirosomataceae</taxon>
        <taxon>Dyadobacter</taxon>
    </lineage>
</organism>
<keyword evidence="3" id="KW-1185">Reference proteome</keyword>
<gene>
    <name evidence="2" type="ORF">GCM10010967_16880</name>
</gene>
<name>A0ABQ2HLJ4_9BACT</name>
<dbReference type="EMBL" id="BMLI01000001">
    <property type="protein sequence ID" value="GGM85453.1"/>
    <property type="molecule type" value="Genomic_DNA"/>
</dbReference>
<dbReference type="Proteomes" id="UP000632339">
    <property type="component" value="Unassembled WGS sequence"/>
</dbReference>
<feature type="transmembrane region" description="Helical" evidence="1">
    <location>
        <begin position="12"/>
        <end position="32"/>
    </location>
</feature>
<evidence type="ECO:0000313" key="2">
    <source>
        <dbReference type="EMBL" id="GGM85453.1"/>
    </source>
</evidence>
<evidence type="ECO:0000313" key="3">
    <source>
        <dbReference type="Proteomes" id="UP000632339"/>
    </source>
</evidence>
<protein>
    <submittedName>
        <fullName evidence="2">Uncharacterized protein</fullName>
    </submittedName>
</protein>
<reference evidence="3" key="1">
    <citation type="journal article" date="2019" name="Int. J. Syst. Evol. Microbiol.">
        <title>The Global Catalogue of Microorganisms (GCM) 10K type strain sequencing project: providing services to taxonomists for standard genome sequencing and annotation.</title>
        <authorList>
            <consortium name="The Broad Institute Genomics Platform"/>
            <consortium name="The Broad Institute Genome Sequencing Center for Infectious Disease"/>
            <person name="Wu L."/>
            <person name="Ma J."/>
        </authorList>
    </citation>
    <scope>NUCLEOTIDE SEQUENCE [LARGE SCALE GENOMIC DNA]</scope>
    <source>
        <strain evidence="3">CGMCC 1.6375</strain>
    </source>
</reference>
<sequence length="64" mass="7394">MVQLLQNIFDLAPVLVTIVLFGAALGGFWLVIDLKKRGSYHRYSVGDRLFIKRNANRLRKIQLH</sequence>
<proteinExistence type="predicted"/>
<keyword evidence="1" id="KW-0472">Membrane</keyword>
<accession>A0ABQ2HLJ4</accession>
<keyword evidence="1" id="KW-1133">Transmembrane helix</keyword>
<dbReference type="RefSeq" id="WP_019944369.1">
    <property type="nucleotide sequence ID" value="NZ_BMLI01000001.1"/>
</dbReference>
<evidence type="ECO:0000256" key="1">
    <source>
        <dbReference type="SAM" id="Phobius"/>
    </source>
</evidence>
<comment type="caution">
    <text evidence="2">The sequence shown here is derived from an EMBL/GenBank/DDBJ whole genome shotgun (WGS) entry which is preliminary data.</text>
</comment>
<keyword evidence="1" id="KW-0812">Transmembrane</keyword>